<name>A0A0E9U4T3_ANGAN</name>
<reference evidence="1" key="2">
    <citation type="journal article" date="2015" name="Fish Shellfish Immunol.">
        <title>Early steps in the European eel (Anguilla anguilla)-Vibrio vulnificus interaction in the gills: Role of the RtxA13 toxin.</title>
        <authorList>
            <person name="Callol A."/>
            <person name="Pajuelo D."/>
            <person name="Ebbesson L."/>
            <person name="Teles M."/>
            <person name="MacKenzie S."/>
            <person name="Amaro C."/>
        </authorList>
    </citation>
    <scope>NUCLEOTIDE SEQUENCE</scope>
</reference>
<proteinExistence type="predicted"/>
<evidence type="ECO:0000313" key="1">
    <source>
        <dbReference type="EMBL" id="JAH60737.1"/>
    </source>
</evidence>
<organism evidence="1">
    <name type="scientific">Anguilla anguilla</name>
    <name type="common">European freshwater eel</name>
    <name type="synonym">Muraena anguilla</name>
    <dbReference type="NCBI Taxonomy" id="7936"/>
    <lineage>
        <taxon>Eukaryota</taxon>
        <taxon>Metazoa</taxon>
        <taxon>Chordata</taxon>
        <taxon>Craniata</taxon>
        <taxon>Vertebrata</taxon>
        <taxon>Euteleostomi</taxon>
        <taxon>Actinopterygii</taxon>
        <taxon>Neopterygii</taxon>
        <taxon>Teleostei</taxon>
        <taxon>Anguilliformes</taxon>
        <taxon>Anguillidae</taxon>
        <taxon>Anguilla</taxon>
    </lineage>
</organism>
<dbReference type="EMBL" id="GBXM01047840">
    <property type="protein sequence ID" value="JAH60737.1"/>
    <property type="molecule type" value="Transcribed_RNA"/>
</dbReference>
<sequence>MPSSCHWGNFLFPKPLLQIFFYF</sequence>
<reference evidence="1" key="1">
    <citation type="submission" date="2014-11" db="EMBL/GenBank/DDBJ databases">
        <authorList>
            <person name="Amaro Gonzalez C."/>
        </authorList>
    </citation>
    <scope>NUCLEOTIDE SEQUENCE</scope>
</reference>
<protein>
    <submittedName>
        <fullName evidence="1">Uncharacterized protein</fullName>
    </submittedName>
</protein>
<dbReference type="AlphaFoldDB" id="A0A0E9U4T3"/>
<accession>A0A0E9U4T3</accession>